<dbReference type="Proteomes" id="UP000216789">
    <property type="component" value="Unassembled WGS sequence"/>
</dbReference>
<organism evidence="1 2">
    <name type="scientific">Bifidobacterium pseudocatenulatum</name>
    <dbReference type="NCBI Taxonomy" id="28026"/>
    <lineage>
        <taxon>Bacteria</taxon>
        <taxon>Bacillati</taxon>
        <taxon>Actinomycetota</taxon>
        <taxon>Actinomycetes</taxon>
        <taxon>Bifidobacteriales</taxon>
        <taxon>Bifidobacteriaceae</taxon>
        <taxon>Bifidobacterium</taxon>
    </lineage>
</organism>
<evidence type="ECO:0000313" key="1">
    <source>
        <dbReference type="EMBL" id="PAC72632.1"/>
    </source>
</evidence>
<protein>
    <submittedName>
        <fullName evidence="1">Terminase</fullName>
    </submittedName>
</protein>
<dbReference type="EMBL" id="MNLB01000025">
    <property type="protein sequence ID" value="PAC72632.1"/>
    <property type="molecule type" value="Genomic_DNA"/>
</dbReference>
<name>A0A267WJ43_BIFPS</name>
<gene>
    <name evidence="1" type="ORF">BPS1E_1886</name>
</gene>
<sequence>MASENLTVFGAIDDERHGVTLPRIFTPPLRPLTKETSNGFAVIAFAEIMLHVHLYPWQQWLLVHALELLEDGSYRFRKVIVLVARQNGKTTLMGVLAAWWLFVDSNKHPDRVPPVKFLVVGAAQTLDNAKGPYNQVKEWCNPQPSTDEEADLVIPDLAAMTQKFVNTNGEEAIITRSKARYIVRADKNIRAKSAARVVFDELREQHTDDGWNAVSQTTKAVWSSQLWGISNAGDYRSVALRKQVDKGRKLVDEWTRL</sequence>
<proteinExistence type="predicted"/>
<accession>A0A267WJ43</accession>
<feature type="non-terminal residue" evidence="1">
    <location>
        <position position="257"/>
    </location>
</feature>
<dbReference type="AlphaFoldDB" id="A0A267WJ43"/>
<comment type="caution">
    <text evidence="1">The sequence shown here is derived from an EMBL/GenBank/DDBJ whole genome shotgun (WGS) entry which is preliminary data.</text>
</comment>
<dbReference type="Gene3D" id="3.40.50.300">
    <property type="entry name" value="P-loop containing nucleotide triphosphate hydrolases"/>
    <property type="match status" value="1"/>
</dbReference>
<reference evidence="1 2" key="1">
    <citation type="journal article" date="2017" name="ISME J.">
        <title>Unveiling bifidobacterial biogeography across the mammalian branch of the tree of life.</title>
        <authorList>
            <person name="Milani C."/>
            <person name="Mangifesta M."/>
            <person name="Mancabelli L."/>
            <person name="Lugli G.A."/>
            <person name="James K."/>
            <person name="Duranti S."/>
            <person name="Turroni F."/>
            <person name="Ferrario C."/>
            <person name="Ossiprandi M.C."/>
            <person name="van Sinderen D."/>
            <person name="Ventura M."/>
        </authorList>
    </citation>
    <scope>NUCLEOTIDE SEQUENCE [LARGE SCALE GENOMIC DNA]</scope>
    <source>
        <strain evidence="1 2">1E</strain>
    </source>
</reference>
<dbReference type="InterPro" id="IPR027417">
    <property type="entry name" value="P-loop_NTPase"/>
</dbReference>
<evidence type="ECO:0000313" key="2">
    <source>
        <dbReference type="Proteomes" id="UP000216789"/>
    </source>
</evidence>